<dbReference type="Pfam" id="PF13977">
    <property type="entry name" value="TetR_C_6"/>
    <property type="match status" value="1"/>
</dbReference>
<evidence type="ECO:0000313" key="12">
    <source>
        <dbReference type="Proteomes" id="UP000236447"/>
    </source>
</evidence>
<evidence type="ECO:0000256" key="8">
    <source>
        <dbReference type="PROSITE-ProRule" id="PRU00335"/>
    </source>
</evidence>
<dbReference type="PROSITE" id="PS50977">
    <property type="entry name" value="HTH_TETR_2"/>
    <property type="match status" value="1"/>
</dbReference>
<dbReference type="EMBL" id="CP010725">
    <property type="protein sequence ID" value="AUQ99588.1"/>
    <property type="molecule type" value="Genomic_DNA"/>
</dbReference>
<protein>
    <recommendedName>
        <fullName evidence="7">HTH-type transcriptional regulator BetI</fullName>
    </recommendedName>
</protein>
<dbReference type="PANTHER" id="PTHR30055">
    <property type="entry name" value="HTH-TYPE TRANSCRIPTIONAL REGULATOR RUTR"/>
    <property type="match status" value="1"/>
</dbReference>
<dbReference type="SUPFAM" id="SSF46689">
    <property type="entry name" value="Homeodomain-like"/>
    <property type="match status" value="1"/>
</dbReference>
<dbReference type="InterPro" id="IPR023772">
    <property type="entry name" value="DNA-bd_HTH_TetR-type_CS"/>
</dbReference>
<dbReference type="PROSITE" id="PS01081">
    <property type="entry name" value="HTH_TETR_1"/>
    <property type="match status" value="1"/>
</dbReference>
<dbReference type="NCBIfam" id="TIGR03384">
    <property type="entry name" value="betaine_BetI"/>
    <property type="match status" value="1"/>
</dbReference>
<dbReference type="NCBIfam" id="NF001978">
    <property type="entry name" value="PRK00767.1"/>
    <property type="match status" value="1"/>
</dbReference>
<comment type="pathway">
    <text evidence="1 7">Amine and polyamine biosynthesis; betaine biosynthesis via choline pathway [regulation].</text>
</comment>
<keyword evidence="3 7" id="KW-0805">Transcription regulation</keyword>
<dbReference type="UniPathway" id="UPA00529"/>
<dbReference type="PRINTS" id="PR00455">
    <property type="entry name" value="HTHTETR"/>
</dbReference>
<dbReference type="Pfam" id="PF00440">
    <property type="entry name" value="TetR_N"/>
    <property type="match status" value="1"/>
</dbReference>
<comment type="function">
    <text evidence="7">Repressor involved in choline regulation of the bet genes.</text>
</comment>
<dbReference type="GO" id="GO:0019285">
    <property type="term" value="P:glycine betaine biosynthetic process from choline"/>
    <property type="evidence" value="ECO:0007669"/>
    <property type="project" value="UniProtKB-UniRule"/>
</dbReference>
<dbReference type="Proteomes" id="UP000236447">
    <property type="component" value="Chromosome"/>
</dbReference>
<evidence type="ECO:0000313" key="10">
    <source>
        <dbReference type="EMBL" id="AUQ93967.1"/>
    </source>
</evidence>
<dbReference type="InterPro" id="IPR001647">
    <property type="entry name" value="HTH_TetR"/>
</dbReference>
<dbReference type="SUPFAM" id="SSF48498">
    <property type="entry name" value="Tetracyclin repressor-like, C-terminal domain"/>
    <property type="match status" value="1"/>
</dbReference>
<evidence type="ECO:0000313" key="13">
    <source>
        <dbReference type="Proteomes" id="UP000236536"/>
    </source>
</evidence>
<dbReference type="GO" id="GO:0000976">
    <property type="term" value="F:transcription cis-regulatory region binding"/>
    <property type="evidence" value="ECO:0007669"/>
    <property type="project" value="TreeGrafter"/>
</dbReference>
<evidence type="ECO:0000259" key="9">
    <source>
        <dbReference type="PROSITE" id="PS50977"/>
    </source>
</evidence>
<dbReference type="GO" id="GO:0003700">
    <property type="term" value="F:DNA-binding transcription factor activity"/>
    <property type="evidence" value="ECO:0007669"/>
    <property type="project" value="UniProtKB-UniRule"/>
</dbReference>
<dbReference type="InterPro" id="IPR009057">
    <property type="entry name" value="Homeodomain-like_sf"/>
</dbReference>
<evidence type="ECO:0000256" key="1">
    <source>
        <dbReference type="ARBA" id="ARBA00004719"/>
    </source>
</evidence>
<dbReference type="InterPro" id="IPR036271">
    <property type="entry name" value="Tet_transcr_reg_TetR-rel_C_sf"/>
</dbReference>
<dbReference type="GeneID" id="57288899"/>
<dbReference type="InterPro" id="IPR050109">
    <property type="entry name" value="HTH-type_TetR-like_transc_reg"/>
</dbReference>
<evidence type="ECO:0000256" key="4">
    <source>
        <dbReference type="ARBA" id="ARBA00023125"/>
    </source>
</evidence>
<dbReference type="PANTHER" id="PTHR30055:SF234">
    <property type="entry name" value="HTH-TYPE TRANSCRIPTIONAL REGULATOR BETI"/>
    <property type="match status" value="1"/>
</dbReference>
<reference evidence="12 13" key="2">
    <citation type="journal article" date="2017" name="Genome Biol. Evol.">
        <title>Trajectories and Drivers of Genome Evolution in Surface-Associated Marine Phaeobacter.</title>
        <authorList>
            <person name="Freese H.M."/>
            <person name="Sikorski J."/>
            <person name="Bunk B."/>
            <person name="Scheuner C."/>
            <person name="Meier-Kolthoff J.P."/>
            <person name="Sproer C."/>
            <person name="Gram L."/>
            <person name="Overmann J."/>
        </authorList>
    </citation>
    <scope>NUCLEOTIDE SEQUENCE [LARGE SCALE GENOMIC DNA]</scope>
    <source>
        <strain evidence="10 13">P66</strain>
        <strain evidence="11 12">P88</strain>
    </source>
</reference>
<evidence type="ECO:0000256" key="6">
    <source>
        <dbReference type="ARBA" id="ARBA00024936"/>
    </source>
</evidence>
<evidence type="ECO:0000256" key="5">
    <source>
        <dbReference type="ARBA" id="ARBA00023163"/>
    </source>
</evidence>
<evidence type="ECO:0000256" key="2">
    <source>
        <dbReference type="ARBA" id="ARBA00022491"/>
    </source>
</evidence>
<keyword evidence="4 7" id="KW-0238">DNA-binding</keyword>
<keyword evidence="13" id="KW-1185">Reference proteome</keyword>
<organism evidence="11 12">
    <name type="scientific">Phaeobacter inhibens</name>
    <dbReference type="NCBI Taxonomy" id="221822"/>
    <lineage>
        <taxon>Bacteria</taxon>
        <taxon>Pseudomonadati</taxon>
        <taxon>Pseudomonadota</taxon>
        <taxon>Alphaproteobacteria</taxon>
        <taxon>Rhodobacterales</taxon>
        <taxon>Roseobacteraceae</taxon>
        <taxon>Phaeobacter</taxon>
    </lineage>
</organism>
<name>A0A135IKV7_9RHOB</name>
<dbReference type="EMBL" id="CP010705">
    <property type="protein sequence ID" value="AUQ93967.1"/>
    <property type="molecule type" value="Genomic_DNA"/>
</dbReference>
<sequence>MGRKRIRDIRNEELIEATIVAVHRRGYGVVTMAEIAREAGASAASINYYFGSKEGLMEATMRHLLNKLREAMIRGYATAKSPKERLYAVMDANFDDELFSVAQCSLWMQFWASAPYSPRLSRLHRINRSRVRSHFLAELNGLLPPDRVETARHALQCYMDGVWLQAAQSATPLDSAQARRAAHRVVDLALN</sequence>
<keyword evidence="2 7" id="KW-0678">Repressor</keyword>
<gene>
    <name evidence="7 11" type="primary">betI</name>
    <name evidence="10" type="ORF">PhaeoP66_01168</name>
    <name evidence="11" type="ORF">PhaeoP88_02227</name>
</gene>
<dbReference type="InterPro" id="IPR017757">
    <property type="entry name" value="Tscrpt_rep_BetI"/>
</dbReference>
<evidence type="ECO:0000256" key="7">
    <source>
        <dbReference type="HAMAP-Rule" id="MF_00768"/>
    </source>
</evidence>
<feature type="DNA-binding region" description="H-T-H motif" evidence="7 8">
    <location>
        <begin position="31"/>
        <end position="50"/>
    </location>
</feature>
<evidence type="ECO:0000256" key="3">
    <source>
        <dbReference type="ARBA" id="ARBA00023015"/>
    </source>
</evidence>
<dbReference type="AlphaFoldDB" id="A0A135IKV7"/>
<reference evidence="11 12" key="1">
    <citation type="journal article" date="2017" name="Front. Microbiol.">
        <title>Phaeobacter piscinae sp. nov., a species of the Roseobacter group and potential aquaculture probiont.</title>
        <authorList>
            <person name="Sonnenschein E.C."/>
            <person name="Phippen C.B.W."/>
            <person name="Nielsen K.F."/>
            <person name="Mateiu R.V."/>
            <person name="Melchiorsen J."/>
            <person name="Gram L."/>
            <person name="Overmann J."/>
            <person name="Freese H.M."/>
        </authorList>
    </citation>
    <scope>NUCLEOTIDE SEQUENCE [LARGE SCALE GENOMIC DNA]</scope>
    <source>
        <strain evidence="11 12">P88</strain>
    </source>
</reference>
<dbReference type="GO" id="GO:0045892">
    <property type="term" value="P:negative regulation of DNA-templated transcription"/>
    <property type="evidence" value="ECO:0007669"/>
    <property type="project" value="UniProtKB-UniRule"/>
</dbReference>
<dbReference type="OMA" id="CHAWLSL"/>
<comment type="function">
    <text evidence="6">Repressor involved in the biosynthesis of the osmoprotectant glycine betaine. It represses transcription of the choline transporter BetT and the genes of BetAB involved in the synthesis of glycine betaine.</text>
</comment>
<feature type="domain" description="HTH tetR-type" evidence="9">
    <location>
        <begin position="8"/>
        <end position="68"/>
    </location>
</feature>
<proteinExistence type="inferred from homology"/>
<dbReference type="HAMAP" id="MF_00768">
    <property type="entry name" value="HTH_type_BetI"/>
    <property type="match status" value="1"/>
</dbReference>
<evidence type="ECO:0000313" key="11">
    <source>
        <dbReference type="EMBL" id="AUQ99588.1"/>
    </source>
</evidence>
<accession>A0A135IKV7</accession>
<dbReference type="Gene3D" id="1.10.357.10">
    <property type="entry name" value="Tetracycline Repressor, domain 2"/>
    <property type="match status" value="1"/>
</dbReference>
<keyword evidence="5 7" id="KW-0804">Transcription</keyword>
<dbReference type="InterPro" id="IPR039538">
    <property type="entry name" value="BetI_C"/>
</dbReference>
<reference evidence="10 13" key="3">
    <citation type="journal article" date="2017" name="Int. J. Syst. Evol. Microbiol.">
        <title>Adaptation of Surface-Associated Bacteria to the Open Ocean: A Genomically Distinct Subpopulation of Phaeobacter gallaeciensis Colonizes Pacific Mesozooplankton.</title>
        <authorList>
            <person name="Freese H.M."/>
            <person name="Methner A."/>
            <person name="Overmann J."/>
        </authorList>
    </citation>
    <scope>NUCLEOTIDE SEQUENCE [LARGE SCALE GENOMIC DNA]</scope>
    <source>
        <strain evidence="10 13">P66</strain>
    </source>
</reference>
<dbReference type="Proteomes" id="UP000236536">
    <property type="component" value="Chromosome"/>
</dbReference>
<dbReference type="RefSeq" id="WP_014875170.1">
    <property type="nucleotide sequence ID" value="NZ_CANLFJ010000012.1"/>
</dbReference>